<organism evidence="2 3">
    <name type="scientific">Claviceps pusilla</name>
    <dbReference type="NCBI Taxonomy" id="123648"/>
    <lineage>
        <taxon>Eukaryota</taxon>
        <taxon>Fungi</taxon>
        <taxon>Dikarya</taxon>
        <taxon>Ascomycota</taxon>
        <taxon>Pezizomycotina</taxon>
        <taxon>Sordariomycetes</taxon>
        <taxon>Hypocreomycetidae</taxon>
        <taxon>Hypocreales</taxon>
        <taxon>Clavicipitaceae</taxon>
        <taxon>Claviceps</taxon>
    </lineage>
</organism>
<protein>
    <submittedName>
        <fullName evidence="2">Uncharacterized protein</fullName>
    </submittedName>
</protein>
<dbReference type="Proteomes" id="UP000748025">
    <property type="component" value="Unassembled WGS sequence"/>
</dbReference>
<name>A0A9P7N214_9HYPO</name>
<evidence type="ECO:0000313" key="3">
    <source>
        <dbReference type="Proteomes" id="UP000748025"/>
    </source>
</evidence>
<dbReference type="AlphaFoldDB" id="A0A9P7N214"/>
<comment type="caution">
    <text evidence="2">The sequence shown here is derived from an EMBL/GenBank/DDBJ whole genome shotgun (WGS) entry which is preliminary data.</text>
</comment>
<sequence length="128" mass="13817">MTAMTAMTAMAGLGHHAPPPCSAPLGFFKVPLTSTNQRLPDQTCSRRAFGSSTAQYSGSGDGIHPRQMPRHGRFTSMPGDAGPTTFTWPASAKRPPSSVFEEHRLDSTVKATGLPDLDETNEMWWAKV</sequence>
<dbReference type="EMBL" id="SRPW01003601">
    <property type="protein sequence ID" value="KAG5986530.1"/>
    <property type="molecule type" value="Genomic_DNA"/>
</dbReference>
<evidence type="ECO:0000313" key="2">
    <source>
        <dbReference type="EMBL" id="KAG5986530.1"/>
    </source>
</evidence>
<keyword evidence="3" id="KW-1185">Reference proteome</keyword>
<accession>A0A9P7N214</accession>
<reference evidence="2" key="1">
    <citation type="journal article" date="2020" name="bioRxiv">
        <title>Whole genome comparisons of ergot fungi reveals the divergence and evolution of species within the genus Claviceps are the result of varying mechanisms driving genome evolution and host range expansion.</title>
        <authorList>
            <person name="Wyka S.A."/>
            <person name="Mondo S.J."/>
            <person name="Liu M."/>
            <person name="Dettman J."/>
            <person name="Nalam V."/>
            <person name="Broders K.D."/>
        </authorList>
    </citation>
    <scope>NUCLEOTIDE SEQUENCE</scope>
    <source>
        <strain evidence="2">CCC 602</strain>
    </source>
</reference>
<gene>
    <name evidence="2" type="ORF">E4U43_005472</name>
</gene>
<evidence type="ECO:0000256" key="1">
    <source>
        <dbReference type="SAM" id="MobiDB-lite"/>
    </source>
</evidence>
<feature type="region of interest" description="Disordered" evidence="1">
    <location>
        <begin position="50"/>
        <end position="104"/>
    </location>
</feature>
<proteinExistence type="predicted"/>